<reference evidence="2" key="1">
    <citation type="submission" date="2016-10" db="EMBL/GenBank/DDBJ databases">
        <authorList>
            <person name="Varghese N."/>
            <person name="Submissions S."/>
        </authorList>
    </citation>
    <scope>NUCLEOTIDE SEQUENCE [LARGE SCALE GENOMIC DNA]</scope>
    <source>
        <strain evidence="2">Nm69</strain>
    </source>
</reference>
<gene>
    <name evidence="1" type="ORF">SAMN05216302_103018</name>
</gene>
<protein>
    <submittedName>
        <fullName evidence="1">Uncharacterized protein</fullName>
    </submittedName>
</protein>
<name>A0A1I4ESC2_9PROT</name>
<accession>A0A1I4ESC2</accession>
<dbReference type="Proteomes" id="UP000199533">
    <property type="component" value="Unassembled WGS sequence"/>
</dbReference>
<sequence>MYMSLWHKNKLKMIIYYAYLQAPLLLGALCA</sequence>
<dbReference type="AlphaFoldDB" id="A0A1I4ESC2"/>
<dbReference type="EMBL" id="FOSP01000030">
    <property type="protein sequence ID" value="SFL08093.1"/>
    <property type="molecule type" value="Genomic_DNA"/>
</dbReference>
<evidence type="ECO:0000313" key="1">
    <source>
        <dbReference type="EMBL" id="SFL08093.1"/>
    </source>
</evidence>
<keyword evidence="2" id="KW-1185">Reference proteome</keyword>
<evidence type="ECO:0000313" key="2">
    <source>
        <dbReference type="Proteomes" id="UP000199533"/>
    </source>
</evidence>
<organism evidence="1 2">
    <name type="scientific">Nitrosomonas aestuarii</name>
    <dbReference type="NCBI Taxonomy" id="52441"/>
    <lineage>
        <taxon>Bacteria</taxon>
        <taxon>Pseudomonadati</taxon>
        <taxon>Pseudomonadota</taxon>
        <taxon>Betaproteobacteria</taxon>
        <taxon>Nitrosomonadales</taxon>
        <taxon>Nitrosomonadaceae</taxon>
        <taxon>Nitrosomonas</taxon>
    </lineage>
</organism>
<proteinExistence type="predicted"/>
<dbReference type="STRING" id="52441.SAMN05216302_103018"/>